<protein>
    <submittedName>
        <fullName evidence="3">Uncharacterized protein</fullName>
    </submittedName>
</protein>
<name>A0A8S3BFY1_9BILA</name>
<sequence>MANTLCNYFDIQKRSLCVLPVLPQPDNLSAWIDRLEQTFIESSQN</sequence>
<evidence type="ECO:0000313" key="1">
    <source>
        <dbReference type="EMBL" id="CAF4466861.1"/>
    </source>
</evidence>
<dbReference type="EMBL" id="CAJOBH010069845">
    <property type="protein sequence ID" value="CAF4466861.1"/>
    <property type="molecule type" value="Genomic_DNA"/>
</dbReference>
<reference evidence="3" key="1">
    <citation type="submission" date="2021-02" db="EMBL/GenBank/DDBJ databases">
        <authorList>
            <person name="Nowell W R."/>
        </authorList>
    </citation>
    <scope>NUCLEOTIDE SEQUENCE</scope>
</reference>
<evidence type="ECO:0000313" key="3">
    <source>
        <dbReference type="EMBL" id="CAF4800251.1"/>
    </source>
</evidence>
<dbReference type="Proteomes" id="UP000676336">
    <property type="component" value="Unassembled WGS sequence"/>
</dbReference>
<dbReference type="EMBL" id="CAJOBI010148458">
    <property type="protein sequence ID" value="CAF4800251.1"/>
    <property type="molecule type" value="Genomic_DNA"/>
</dbReference>
<proteinExistence type="predicted"/>
<gene>
    <name evidence="1" type="ORF">BYL167_LOCUS34471</name>
    <name evidence="2" type="ORF">BYL167_LOCUS35487</name>
    <name evidence="3" type="ORF">SMN809_LOCUS47145</name>
</gene>
<feature type="non-terminal residue" evidence="3">
    <location>
        <position position="1"/>
    </location>
</feature>
<dbReference type="EMBL" id="CAJOBH010074854">
    <property type="protein sequence ID" value="CAF4489164.1"/>
    <property type="molecule type" value="Genomic_DNA"/>
</dbReference>
<evidence type="ECO:0000313" key="4">
    <source>
        <dbReference type="Proteomes" id="UP000676336"/>
    </source>
</evidence>
<comment type="caution">
    <text evidence="3">The sequence shown here is derived from an EMBL/GenBank/DDBJ whole genome shotgun (WGS) entry which is preliminary data.</text>
</comment>
<accession>A0A8S3BFY1</accession>
<dbReference type="Proteomes" id="UP000681967">
    <property type="component" value="Unassembled WGS sequence"/>
</dbReference>
<organism evidence="3 4">
    <name type="scientific">Rotaria magnacalcarata</name>
    <dbReference type="NCBI Taxonomy" id="392030"/>
    <lineage>
        <taxon>Eukaryota</taxon>
        <taxon>Metazoa</taxon>
        <taxon>Spiralia</taxon>
        <taxon>Gnathifera</taxon>
        <taxon>Rotifera</taxon>
        <taxon>Eurotatoria</taxon>
        <taxon>Bdelloidea</taxon>
        <taxon>Philodinida</taxon>
        <taxon>Philodinidae</taxon>
        <taxon>Rotaria</taxon>
    </lineage>
</organism>
<evidence type="ECO:0000313" key="2">
    <source>
        <dbReference type="EMBL" id="CAF4489164.1"/>
    </source>
</evidence>
<dbReference type="AlphaFoldDB" id="A0A8S3BFY1"/>